<comment type="caution">
    <text evidence="1">The sequence shown here is derived from an EMBL/GenBank/DDBJ whole genome shotgun (WGS) entry which is preliminary data.</text>
</comment>
<dbReference type="AlphaFoldDB" id="A0A3A8P921"/>
<dbReference type="EMBL" id="RAWG01000002">
    <property type="protein sequence ID" value="RKH48294.1"/>
    <property type="molecule type" value="Genomic_DNA"/>
</dbReference>
<gene>
    <name evidence="1" type="ORF">D7X12_00635</name>
</gene>
<sequence>MHHTRHVPLALMLLLAAPGLGCGDEPAVVGSMRVRYGETWKDANVFHYAMFRSNADTHPDFDFFPVFTICNADTHVDEPWVGVTGLCVNVDFESFDRGNGPATFSIDGTVQVPPLGARGDINNNVDFEAGPGHSPGLKEAWVRTNCSADLEPEDLPRKMATQQVSGQFVLKENSKNKLKGHLALTVNGETGGNCPGDAAEVDLHFDLSR</sequence>
<organism evidence="1 2">
    <name type="scientific">Corallococcus sicarius</name>
    <dbReference type="NCBI Taxonomy" id="2316726"/>
    <lineage>
        <taxon>Bacteria</taxon>
        <taxon>Pseudomonadati</taxon>
        <taxon>Myxococcota</taxon>
        <taxon>Myxococcia</taxon>
        <taxon>Myxococcales</taxon>
        <taxon>Cystobacterineae</taxon>
        <taxon>Myxococcaceae</taxon>
        <taxon>Corallococcus</taxon>
    </lineage>
</organism>
<dbReference type="OrthoDB" id="5509417at2"/>
<dbReference type="RefSeq" id="WP_120623314.1">
    <property type="nucleotide sequence ID" value="NZ_RAWG01000002.1"/>
</dbReference>
<protein>
    <submittedName>
        <fullName evidence="1">Uncharacterized protein</fullName>
    </submittedName>
</protein>
<reference evidence="2" key="1">
    <citation type="submission" date="2018-09" db="EMBL/GenBank/DDBJ databases">
        <authorList>
            <person name="Livingstone P.G."/>
            <person name="Whitworth D.E."/>
        </authorList>
    </citation>
    <scope>NUCLEOTIDE SEQUENCE [LARGE SCALE GENOMIC DNA]</scope>
    <source>
        <strain evidence="2">CA040B</strain>
    </source>
</reference>
<name>A0A3A8P921_9BACT</name>
<proteinExistence type="predicted"/>
<keyword evidence="2" id="KW-1185">Reference proteome</keyword>
<accession>A0A3A8P921</accession>
<evidence type="ECO:0000313" key="2">
    <source>
        <dbReference type="Proteomes" id="UP000273405"/>
    </source>
</evidence>
<evidence type="ECO:0000313" key="1">
    <source>
        <dbReference type="EMBL" id="RKH48294.1"/>
    </source>
</evidence>
<dbReference type="Proteomes" id="UP000273405">
    <property type="component" value="Unassembled WGS sequence"/>
</dbReference>